<dbReference type="Pfam" id="PF19300">
    <property type="entry name" value="BPD_transp_1_N"/>
    <property type="match status" value="1"/>
</dbReference>
<evidence type="ECO:0000256" key="5">
    <source>
        <dbReference type="ARBA" id="ARBA00022692"/>
    </source>
</evidence>
<evidence type="ECO:0000256" key="9">
    <source>
        <dbReference type="ARBA" id="ARBA00023136"/>
    </source>
</evidence>
<dbReference type="EMBL" id="JBHUHX010000004">
    <property type="protein sequence ID" value="MFD2110582.1"/>
    <property type="molecule type" value="Genomic_DNA"/>
</dbReference>
<evidence type="ECO:0000256" key="2">
    <source>
        <dbReference type="ARBA" id="ARBA00022448"/>
    </source>
</evidence>
<feature type="transmembrane region" description="Helical" evidence="11">
    <location>
        <begin position="21"/>
        <end position="42"/>
    </location>
</feature>
<proteinExistence type="inferred from homology"/>
<dbReference type="InterPro" id="IPR000515">
    <property type="entry name" value="MetI-like"/>
</dbReference>
<dbReference type="Proteomes" id="UP001597337">
    <property type="component" value="Unassembled WGS sequence"/>
</dbReference>
<evidence type="ECO:0000256" key="6">
    <source>
        <dbReference type="ARBA" id="ARBA00022989"/>
    </source>
</evidence>
<evidence type="ECO:0000313" key="14">
    <source>
        <dbReference type="Proteomes" id="UP001597337"/>
    </source>
</evidence>
<feature type="transmembrane region" description="Helical" evidence="11">
    <location>
        <begin position="147"/>
        <end position="171"/>
    </location>
</feature>
<dbReference type="CDD" id="cd06261">
    <property type="entry name" value="TM_PBP2"/>
    <property type="match status" value="1"/>
</dbReference>
<comment type="caution">
    <text evidence="13">The sequence shown here is derived from an EMBL/GenBank/DDBJ whole genome shotgun (WGS) entry which is preliminary data.</text>
</comment>
<dbReference type="NCBIfam" id="NF045470">
    <property type="entry name" value="Opp2B"/>
    <property type="match status" value="1"/>
</dbReference>
<evidence type="ECO:0000256" key="11">
    <source>
        <dbReference type="RuleBase" id="RU363032"/>
    </source>
</evidence>
<feature type="transmembrane region" description="Helical" evidence="11">
    <location>
        <begin position="285"/>
        <end position="311"/>
    </location>
</feature>
<dbReference type="InterPro" id="IPR050045">
    <property type="entry name" value="Opp2B"/>
</dbReference>
<comment type="similarity">
    <text evidence="10">Belongs to the binding-protein-dependent transport system permease family. OppBC subfamily.</text>
</comment>
<dbReference type="PANTHER" id="PTHR43163">
    <property type="entry name" value="DIPEPTIDE TRANSPORT SYSTEM PERMEASE PROTEIN DPPB-RELATED"/>
    <property type="match status" value="1"/>
</dbReference>
<dbReference type="Gene3D" id="1.10.3720.10">
    <property type="entry name" value="MetI-like"/>
    <property type="match status" value="1"/>
</dbReference>
<keyword evidence="4" id="KW-0533">Nickel</keyword>
<feature type="transmembrane region" description="Helical" evidence="11">
    <location>
        <begin position="239"/>
        <end position="265"/>
    </location>
</feature>
<name>A0ABW4Y4J8_9GAMM</name>
<evidence type="ECO:0000313" key="13">
    <source>
        <dbReference type="EMBL" id="MFD2110582.1"/>
    </source>
</evidence>
<dbReference type="InterPro" id="IPR045621">
    <property type="entry name" value="BPD_transp_1_N"/>
</dbReference>
<keyword evidence="2 11" id="KW-0813">Transport</keyword>
<dbReference type="PANTHER" id="PTHR43163:SF6">
    <property type="entry name" value="DIPEPTIDE TRANSPORT SYSTEM PERMEASE PROTEIN DPPB-RELATED"/>
    <property type="match status" value="1"/>
</dbReference>
<feature type="transmembrane region" description="Helical" evidence="11">
    <location>
        <begin position="183"/>
        <end position="201"/>
    </location>
</feature>
<evidence type="ECO:0000256" key="1">
    <source>
        <dbReference type="ARBA" id="ARBA00004651"/>
    </source>
</evidence>
<dbReference type="InterPro" id="IPR035906">
    <property type="entry name" value="MetI-like_sf"/>
</dbReference>
<gene>
    <name evidence="13" type="primary">nikB</name>
    <name evidence="13" type="ORF">ACFSJC_01860</name>
</gene>
<keyword evidence="14" id="KW-1185">Reference proteome</keyword>
<keyword evidence="9 11" id="KW-0472">Membrane</keyword>
<evidence type="ECO:0000256" key="8">
    <source>
        <dbReference type="ARBA" id="ARBA00023112"/>
    </source>
</evidence>
<evidence type="ECO:0000256" key="10">
    <source>
        <dbReference type="ARBA" id="ARBA00024202"/>
    </source>
</evidence>
<evidence type="ECO:0000256" key="3">
    <source>
        <dbReference type="ARBA" id="ARBA00022475"/>
    </source>
</evidence>
<feature type="transmembrane region" description="Helical" evidence="11">
    <location>
        <begin position="113"/>
        <end position="135"/>
    </location>
</feature>
<keyword evidence="8" id="KW-0921">Nickel transport</keyword>
<dbReference type="RefSeq" id="WP_386022376.1">
    <property type="nucleotide sequence ID" value="NZ_JBHUHX010000004.1"/>
</dbReference>
<dbReference type="Pfam" id="PF00528">
    <property type="entry name" value="BPD_transp_1"/>
    <property type="match status" value="1"/>
</dbReference>
<protein>
    <submittedName>
        <fullName evidence="13">Nickel ABC transporter permease</fullName>
    </submittedName>
</protein>
<keyword evidence="3" id="KW-1003">Cell membrane</keyword>
<feature type="domain" description="ABC transmembrane type-1" evidence="12">
    <location>
        <begin position="107"/>
        <end position="304"/>
    </location>
</feature>
<accession>A0ABW4Y4J8</accession>
<keyword evidence="6 11" id="KW-1133">Transmembrane helix</keyword>
<keyword evidence="5 11" id="KW-0812">Transmembrane</keyword>
<reference evidence="14" key="1">
    <citation type="journal article" date="2019" name="Int. J. Syst. Evol. Microbiol.">
        <title>The Global Catalogue of Microorganisms (GCM) 10K type strain sequencing project: providing services to taxonomists for standard genome sequencing and annotation.</title>
        <authorList>
            <consortium name="The Broad Institute Genomics Platform"/>
            <consortium name="The Broad Institute Genome Sequencing Center for Infectious Disease"/>
            <person name="Wu L."/>
            <person name="Ma J."/>
        </authorList>
    </citation>
    <scope>NUCLEOTIDE SEQUENCE [LARGE SCALE GENOMIC DNA]</scope>
    <source>
        <strain evidence="14">KACC 12597</strain>
    </source>
</reference>
<organism evidence="13 14">
    <name type="scientific">Thiorhodococcus fuscus</name>
    <dbReference type="NCBI Taxonomy" id="527200"/>
    <lineage>
        <taxon>Bacteria</taxon>
        <taxon>Pseudomonadati</taxon>
        <taxon>Pseudomonadota</taxon>
        <taxon>Gammaproteobacteria</taxon>
        <taxon>Chromatiales</taxon>
        <taxon>Chromatiaceae</taxon>
        <taxon>Thiorhodococcus</taxon>
    </lineage>
</organism>
<sequence>MPTAGPKPAWGGIAFSLLPRIGLSLSMLLGVCTLVFLLIHLVPGDPVEVMLGEGARPADQEALRHALGLDRPLSAQYLEYLGRLVRLDLGVSLHAQRPVLDLLSERVGPTLELAVASLSLAIVLAIPLGVLAAHYRGRGVDRAAMTFSMLGAAIPNFWLGPLLILVFSLWLGWTPVSGRDGPFSLVLPAVTLGTGLAAVLARMVRSSVLEVLGEDYVRTARAKGLGPLAVLWRHALRNAWLPILTLVGLQFGALLGGAVITETVFSWPGLGSLLVEAIQTRDYPLVQGAVLLIALTYLAVNTLTDLLYVAIDPRVRAV</sequence>
<evidence type="ECO:0000256" key="7">
    <source>
        <dbReference type="ARBA" id="ARBA00023065"/>
    </source>
</evidence>
<evidence type="ECO:0000259" key="12">
    <source>
        <dbReference type="PROSITE" id="PS50928"/>
    </source>
</evidence>
<keyword evidence="7" id="KW-0406">Ion transport</keyword>
<evidence type="ECO:0000256" key="4">
    <source>
        <dbReference type="ARBA" id="ARBA00022596"/>
    </source>
</evidence>
<comment type="subcellular location">
    <subcellularLocation>
        <location evidence="1 11">Cell membrane</location>
        <topology evidence="1 11">Multi-pass membrane protein</topology>
    </subcellularLocation>
</comment>
<dbReference type="PROSITE" id="PS50928">
    <property type="entry name" value="ABC_TM1"/>
    <property type="match status" value="1"/>
</dbReference>
<dbReference type="SUPFAM" id="SSF161098">
    <property type="entry name" value="MetI-like"/>
    <property type="match status" value="1"/>
</dbReference>